<evidence type="ECO:0000313" key="2">
    <source>
        <dbReference type="Proteomes" id="UP000198412"/>
    </source>
</evidence>
<evidence type="ECO:0000313" key="1">
    <source>
        <dbReference type="EMBL" id="SNR30943.1"/>
    </source>
</evidence>
<protein>
    <recommendedName>
        <fullName evidence="3">DUF4861 domain-containing protein</fullName>
    </recommendedName>
</protein>
<sequence>MRSLKIVAILLLISFVGCKNQDKKTTVEPEVIEETETLTTYAEISIKEGGHWEGREYIDGNFKNVTELKVPVEHTDHSWFIRYEGPGWESSKVGYRMYLDWRNAIDIFGKVTDTMVLSKVGLDGFDSYHEKQSWGQDILKAGKGLGIGSIGRFVNNEVLHFKKVDSTFAKVENAIGKSTVITDYYGWNTANEAIDLHQVLSITPDVRYTKHSIQPSKEIEGICTGIVKHGVNYFTKESENKEWGYIATYGIQTLAEVPDNLGMAIFYEVETVKEVTEWEHDHLLLFKPTTNEISFYFLGAWEQEKDGIKTEADFLTYLDGLLNELNTNNSLK</sequence>
<dbReference type="Pfam" id="PF16153">
    <property type="entry name" value="DUF4861"/>
    <property type="match status" value="1"/>
</dbReference>
<reference evidence="2" key="1">
    <citation type="submission" date="2017-06" db="EMBL/GenBank/DDBJ databases">
        <authorList>
            <person name="Varghese N."/>
            <person name="Submissions S."/>
        </authorList>
    </citation>
    <scope>NUCLEOTIDE SEQUENCE [LARGE SCALE GENOMIC DNA]</scope>
    <source>
        <strain evidence="2">DSM 27993</strain>
    </source>
</reference>
<proteinExistence type="predicted"/>
<organism evidence="1 2">
    <name type="scientific">Lutibacter flavus</name>
    <dbReference type="NCBI Taxonomy" id="691689"/>
    <lineage>
        <taxon>Bacteria</taxon>
        <taxon>Pseudomonadati</taxon>
        <taxon>Bacteroidota</taxon>
        <taxon>Flavobacteriia</taxon>
        <taxon>Flavobacteriales</taxon>
        <taxon>Flavobacteriaceae</taxon>
        <taxon>Lutibacter</taxon>
    </lineage>
</organism>
<dbReference type="EMBL" id="FZNX01000001">
    <property type="protein sequence ID" value="SNR30943.1"/>
    <property type="molecule type" value="Genomic_DNA"/>
</dbReference>
<dbReference type="PROSITE" id="PS51257">
    <property type="entry name" value="PROKAR_LIPOPROTEIN"/>
    <property type="match status" value="1"/>
</dbReference>
<dbReference type="RefSeq" id="WP_089376517.1">
    <property type="nucleotide sequence ID" value="NZ_FZNX01000001.1"/>
</dbReference>
<name>A0A238VBA3_9FLAO</name>
<accession>A0A238VBA3</accession>
<dbReference type="OrthoDB" id="846806at2"/>
<dbReference type="InterPro" id="IPR032342">
    <property type="entry name" value="DUF4861"/>
</dbReference>
<dbReference type="Proteomes" id="UP000198412">
    <property type="component" value="Unassembled WGS sequence"/>
</dbReference>
<evidence type="ECO:0008006" key="3">
    <source>
        <dbReference type="Google" id="ProtNLM"/>
    </source>
</evidence>
<keyword evidence="2" id="KW-1185">Reference proteome</keyword>
<gene>
    <name evidence="1" type="ORF">SAMN04488111_0140</name>
</gene>
<dbReference type="AlphaFoldDB" id="A0A238VBA3"/>